<dbReference type="Proteomes" id="UP001604336">
    <property type="component" value="Unassembled WGS sequence"/>
</dbReference>
<dbReference type="EMBL" id="JBFOLK010000004">
    <property type="protein sequence ID" value="KAL2518762.1"/>
    <property type="molecule type" value="Genomic_DNA"/>
</dbReference>
<keyword evidence="3" id="KW-1185">Reference proteome</keyword>
<feature type="region of interest" description="Disordered" evidence="1">
    <location>
        <begin position="64"/>
        <end position="87"/>
    </location>
</feature>
<proteinExistence type="predicted"/>
<evidence type="ECO:0000313" key="2">
    <source>
        <dbReference type="EMBL" id="KAL2518762.1"/>
    </source>
</evidence>
<accession>A0ABD1U184</accession>
<organism evidence="2 3">
    <name type="scientific">Abeliophyllum distichum</name>
    <dbReference type="NCBI Taxonomy" id="126358"/>
    <lineage>
        <taxon>Eukaryota</taxon>
        <taxon>Viridiplantae</taxon>
        <taxon>Streptophyta</taxon>
        <taxon>Embryophyta</taxon>
        <taxon>Tracheophyta</taxon>
        <taxon>Spermatophyta</taxon>
        <taxon>Magnoliopsida</taxon>
        <taxon>eudicotyledons</taxon>
        <taxon>Gunneridae</taxon>
        <taxon>Pentapetalae</taxon>
        <taxon>asterids</taxon>
        <taxon>lamiids</taxon>
        <taxon>Lamiales</taxon>
        <taxon>Oleaceae</taxon>
        <taxon>Forsythieae</taxon>
        <taxon>Abeliophyllum</taxon>
    </lineage>
</organism>
<evidence type="ECO:0000313" key="3">
    <source>
        <dbReference type="Proteomes" id="UP001604336"/>
    </source>
</evidence>
<reference evidence="3" key="1">
    <citation type="submission" date="2024-07" db="EMBL/GenBank/DDBJ databases">
        <title>Two chromosome-level genome assemblies of Korean endemic species Abeliophyllum distichum and Forsythia ovata (Oleaceae).</title>
        <authorList>
            <person name="Jang H."/>
        </authorList>
    </citation>
    <scope>NUCLEOTIDE SEQUENCE [LARGE SCALE GENOMIC DNA]</scope>
</reference>
<gene>
    <name evidence="2" type="ORF">Adt_15009</name>
</gene>
<comment type="caution">
    <text evidence="2">The sequence shown here is derived from an EMBL/GenBank/DDBJ whole genome shotgun (WGS) entry which is preliminary data.</text>
</comment>
<sequence length="114" mass="11797">MEDRTSPSSFRGGPVLEISIFDSFVNLLDPPSHGIAYGCFPHVRQPPGVTLLAGKETVPAAWKSYGKKQKKGGKRGEETALGGAAGSAPAGVAEAELAALLFRQYGGGGLILSK</sequence>
<name>A0ABD1U184_9LAMI</name>
<protein>
    <submittedName>
        <fullName evidence="2">Uncharacterized protein</fullName>
    </submittedName>
</protein>
<evidence type="ECO:0000256" key="1">
    <source>
        <dbReference type="SAM" id="MobiDB-lite"/>
    </source>
</evidence>
<dbReference type="AlphaFoldDB" id="A0ABD1U184"/>